<dbReference type="AlphaFoldDB" id="R4K8V9"/>
<protein>
    <submittedName>
        <fullName evidence="2">Uncharacterized protein</fullName>
    </submittedName>
</protein>
<sequence length="119" mass="13621">MKLWKTQRNVITADNFIMKVTYNVHNIKMLIQLGIFIPIIWVATRNILFSRKRDEREILALFKSLKTTVISAVFVIGLIIILNLLNGTTSIPIMYIFIIALVCCVYLGVAPHSHQAKSY</sequence>
<evidence type="ECO:0000313" key="2">
    <source>
        <dbReference type="EMBL" id="AGK99607.1"/>
    </source>
</evidence>
<dbReference type="KEGG" id="cpas:Clopa_4938"/>
<reference evidence="2 3" key="1">
    <citation type="submission" date="2012-01" db="EMBL/GenBank/DDBJ databases">
        <title>Complete sequence of plasmid of Clostridium pasteurianum BC1.</title>
        <authorList>
            <consortium name="US DOE Joint Genome Institute"/>
            <person name="Lucas S."/>
            <person name="Han J."/>
            <person name="Lapidus A."/>
            <person name="Cheng J.-F."/>
            <person name="Goodwin L."/>
            <person name="Pitluck S."/>
            <person name="Peters L."/>
            <person name="Mikhailova N."/>
            <person name="Teshima H."/>
            <person name="Detter J.C."/>
            <person name="Han C."/>
            <person name="Tapia R."/>
            <person name="Land M."/>
            <person name="Hauser L."/>
            <person name="Kyrpides N."/>
            <person name="Ivanova N."/>
            <person name="Pagani I."/>
            <person name="Dunn J."/>
            <person name="Taghavi S."/>
            <person name="Francis A."/>
            <person name="van der Lelie D."/>
            <person name="Woyke T."/>
        </authorList>
    </citation>
    <scope>NUCLEOTIDE SEQUENCE [LARGE SCALE GENOMIC DNA]</scope>
    <source>
        <strain evidence="2 3">BC1</strain>
        <plasmid evidence="2 3">pCLOPA01</plasmid>
    </source>
</reference>
<dbReference type="HOGENOM" id="CLU_2057323_0_0_9"/>
<feature type="transmembrane region" description="Helical" evidence="1">
    <location>
        <begin position="68"/>
        <end position="85"/>
    </location>
</feature>
<dbReference type="PATRIC" id="fig|86416.3.peg.4926"/>
<organism evidence="2 3">
    <name type="scientific">Clostridium pasteurianum BC1</name>
    <dbReference type="NCBI Taxonomy" id="86416"/>
    <lineage>
        <taxon>Bacteria</taxon>
        <taxon>Bacillati</taxon>
        <taxon>Bacillota</taxon>
        <taxon>Clostridia</taxon>
        <taxon>Eubacteriales</taxon>
        <taxon>Clostridiaceae</taxon>
        <taxon>Clostridium</taxon>
    </lineage>
</organism>
<dbReference type="RefSeq" id="WP_015617873.1">
    <property type="nucleotide sequence ID" value="NC_021183.1"/>
</dbReference>
<keyword evidence="2" id="KW-0614">Plasmid</keyword>
<dbReference type="Proteomes" id="UP000013523">
    <property type="component" value="Plasmid pCLOPA01"/>
</dbReference>
<feature type="transmembrane region" description="Helical" evidence="1">
    <location>
        <begin position="91"/>
        <end position="109"/>
    </location>
</feature>
<keyword evidence="1" id="KW-0812">Transmembrane</keyword>
<dbReference type="EMBL" id="CP003262">
    <property type="protein sequence ID" value="AGK99607.1"/>
    <property type="molecule type" value="Genomic_DNA"/>
</dbReference>
<keyword evidence="1" id="KW-1133">Transmembrane helix</keyword>
<evidence type="ECO:0000256" key="1">
    <source>
        <dbReference type="SAM" id="Phobius"/>
    </source>
</evidence>
<keyword evidence="1" id="KW-0472">Membrane</keyword>
<evidence type="ECO:0000313" key="3">
    <source>
        <dbReference type="Proteomes" id="UP000013523"/>
    </source>
</evidence>
<accession>R4K8V9</accession>
<keyword evidence="3" id="KW-1185">Reference proteome</keyword>
<geneLocation type="plasmid" evidence="2 3">
    <name>pCLOPA01</name>
</geneLocation>
<gene>
    <name evidence="2" type="ORF">Clopa_4938</name>
</gene>
<feature type="transmembrane region" description="Helical" evidence="1">
    <location>
        <begin position="29"/>
        <end position="48"/>
    </location>
</feature>
<proteinExistence type="predicted"/>
<name>R4K8V9_CLOPA</name>